<dbReference type="Proteomes" id="UP001332192">
    <property type="component" value="Chromosome"/>
</dbReference>
<evidence type="ECO:0000256" key="2">
    <source>
        <dbReference type="SAM" id="Phobius"/>
    </source>
</evidence>
<keyword evidence="2" id="KW-0472">Membrane</keyword>
<feature type="compositionally biased region" description="Low complexity" evidence="1">
    <location>
        <begin position="207"/>
        <end position="227"/>
    </location>
</feature>
<dbReference type="Gene3D" id="2.60.40.3700">
    <property type="match status" value="1"/>
</dbReference>
<dbReference type="EMBL" id="CP141615">
    <property type="protein sequence ID" value="WRP16042.1"/>
    <property type="molecule type" value="Genomic_DNA"/>
</dbReference>
<feature type="compositionally biased region" description="Basic and acidic residues" evidence="1">
    <location>
        <begin position="1"/>
        <end position="20"/>
    </location>
</feature>
<name>A0ABZ1BV88_9FIRM</name>
<feature type="region of interest" description="Disordered" evidence="1">
    <location>
        <begin position="1"/>
        <end position="21"/>
    </location>
</feature>
<dbReference type="NCBIfam" id="NF038094">
    <property type="entry name" value="CueP_fam"/>
    <property type="match status" value="1"/>
</dbReference>
<feature type="region of interest" description="Disordered" evidence="1">
    <location>
        <begin position="206"/>
        <end position="227"/>
    </location>
</feature>
<evidence type="ECO:0000256" key="1">
    <source>
        <dbReference type="SAM" id="MobiDB-lite"/>
    </source>
</evidence>
<reference evidence="3 4" key="1">
    <citation type="journal article" date="2024" name="Front. Microbiol.">
        <title>Novel thermophilic genera Geochorda gen. nov. and Carboxydochorda gen. nov. from the deep terrestrial subsurface reveal the ecophysiological diversity in the class Limnochordia.</title>
        <authorList>
            <person name="Karnachuk O.V."/>
            <person name="Lukina A.P."/>
            <person name="Avakyan M.R."/>
            <person name="Kadnikov V.V."/>
            <person name="Begmatov S."/>
            <person name="Beletsky A.V."/>
            <person name="Vlasova K.G."/>
            <person name="Novikov A.A."/>
            <person name="Shcherbakova V.A."/>
            <person name="Mardanov A.V."/>
            <person name="Ravin N.V."/>
        </authorList>
    </citation>
    <scope>NUCLEOTIDE SEQUENCE [LARGE SCALE GENOMIC DNA]</scope>
    <source>
        <strain evidence="3 4">L945</strain>
    </source>
</reference>
<keyword evidence="2" id="KW-1133">Transmembrane helix</keyword>
<evidence type="ECO:0000313" key="4">
    <source>
        <dbReference type="Proteomes" id="UP001332192"/>
    </source>
</evidence>
<gene>
    <name evidence="3" type="ORF">U7230_07950</name>
</gene>
<protein>
    <submittedName>
        <fullName evidence="3">CueP family metal-binding protein</fullName>
    </submittedName>
</protein>
<dbReference type="Pfam" id="PF21172">
    <property type="entry name" value="CueP"/>
    <property type="match status" value="1"/>
</dbReference>
<keyword evidence="2" id="KW-0812">Transmembrane</keyword>
<feature type="transmembrane region" description="Helical" evidence="2">
    <location>
        <begin position="25"/>
        <end position="44"/>
    </location>
</feature>
<dbReference type="InterPro" id="IPR047808">
    <property type="entry name" value="CueP-like"/>
</dbReference>
<keyword evidence="4" id="KW-1185">Reference proteome</keyword>
<evidence type="ECO:0000313" key="3">
    <source>
        <dbReference type="EMBL" id="WRP16042.1"/>
    </source>
</evidence>
<organism evidence="3 4">
    <name type="scientific">Carboxydichorda subterranea</name>
    <dbReference type="NCBI Taxonomy" id="3109565"/>
    <lineage>
        <taxon>Bacteria</taxon>
        <taxon>Bacillati</taxon>
        <taxon>Bacillota</taxon>
        <taxon>Limnochordia</taxon>
        <taxon>Limnochordales</taxon>
        <taxon>Geochordaceae</taxon>
        <taxon>Carboxydichorda</taxon>
    </lineage>
</organism>
<proteinExistence type="predicted"/>
<dbReference type="RefSeq" id="WP_324715315.1">
    <property type="nucleotide sequence ID" value="NZ_CP141615.1"/>
</dbReference>
<sequence length="227" mass="24265">MDDPASERRGTRGEHDERPGARRRAWTLGVGAVLALGLSGFAVWRLGGPSPSSEARAFARLDPVQAVALANRWRAEGKPVESSITSQALRVRWSDGQEAAVPLPPDRMYVAVAPFVSRTHPCYNHVLSSCQGELPGRRFEVTARTLAGETVFRGTVTTLPNGFFELWLPRDRELELTIRSQQLGRQGSGTLSTRAGSPTCITTIHLEPASESGSGEAGPPAAGAAAL</sequence>
<accession>A0ABZ1BV88</accession>